<dbReference type="EMBL" id="JARIHO010000055">
    <property type="protein sequence ID" value="KAJ7318981.1"/>
    <property type="molecule type" value="Genomic_DNA"/>
</dbReference>
<evidence type="ECO:0000313" key="3">
    <source>
        <dbReference type="Proteomes" id="UP001218218"/>
    </source>
</evidence>
<dbReference type="Proteomes" id="UP001218218">
    <property type="component" value="Unassembled WGS sequence"/>
</dbReference>
<evidence type="ECO:0000256" key="1">
    <source>
        <dbReference type="SAM" id="MobiDB-lite"/>
    </source>
</evidence>
<dbReference type="AlphaFoldDB" id="A0AAD7EF42"/>
<feature type="region of interest" description="Disordered" evidence="1">
    <location>
        <begin position="95"/>
        <end position="116"/>
    </location>
</feature>
<proteinExistence type="predicted"/>
<protein>
    <submittedName>
        <fullName evidence="2">Uncharacterized protein</fullName>
    </submittedName>
</protein>
<feature type="compositionally biased region" description="Basic and acidic residues" evidence="1">
    <location>
        <begin position="220"/>
        <end position="231"/>
    </location>
</feature>
<organism evidence="2 3">
    <name type="scientific">Mycena albidolilacea</name>
    <dbReference type="NCBI Taxonomy" id="1033008"/>
    <lineage>
        <taxon>Eukaryota</taxon>
        <taxon>Fungi</taxon>
        <taxon>Dikarya</taxon>
        <taxon>Basidiomycota</taxon>
        <taxon>Agaricomycotina</taxon>
        <taxon>Agaricomycetes</taxon>
        <taxon>Agaricomycetidae</taxon>
        <taxon>Agaricales</taxon>
        <taxon>Marasmiineae</taxon>
        <taxon>Mycenaceae</taxon>
        <taxon>Mycena</taxon>
    </lineage>
</organism>
<feature type="region of interest" description="Disordered" evidence="1">
    <location>
        <begin position="219"/>
        <end position="248"/>
    </location>
</feature>
<reference evidence="2" key="1">
    <citation type="submission" date="2023-03" db="EMBL/GenBank/DDBJ databases">
        <title>Massive genome expansion in bonnet fungi (Mycena s.s.) driven by repeated elements and novel gene families across ecological guilds.</title>
        <authorList>
            <consortium name="Lawrence Berkeley National Laboratory"/>
            <person name="Harder C.B."/>
            <person name="Miyauchi S."/>
            <person name="Viragh M."/>
            <person name="Kuo A."/>
            <person name="Thoen E."/>
            <person name="Andreopoulos B."/>
            <person name="Lu D."/>
            <person name="Skrede I."/>
            <person name="Drula E."/>
            <person name="Henrissat B."/>
            <person name="Morin E."/>
            <person name="Kohler A."/>
            <person name="Barry K."/>
            <person name="LaButti K."/>
            <person name="Morin E."/>
            <person name="Salamov A."/>
            <person name="Lipzen A."/>
            <person name="Mereny Z."/>
            <person name="Hegedus B."/>
            <person name="Baldrian P."/>
            <person name="Stursova M."/>
            <person name="Weitz H."/>
            <person name="Taylor A."/>
            <person name="Grigoriev I.V."/>
            <person name="Nagy L.G."/>
            <person name="Martin F."/>
            <person name="Kauserud H."/>
        </authorList>
    </citation>
    <scope>NUCLEOTIDE SEQUENCE</scope>
    <source>
        <strain evidence="2">CBHHK002</strain>
    </source>
</reference>
<comment type="caution">
    <text evidence="2">The sequence shown here is derived from an EMBL/GenBank/DDBJ whole genome shotgun (WGS) entry which is preliminary data.</text>
</comment>
<feature type="region of interest" description="Disordered" evidence="1">
    <location>
        <begin position="1"/>
        <end position="24"/>
    </location>
</feature>
<evidence type="ECO:0000313" key="2">
    <source>
        <dbReference type="EMBL" id="KAJ7318981.1"/>
    </source>
</evidence>
<accession>A0AAD7EF42</accession>
<gene>
    <name evidence="2" type="ORF">DFH08DRAFT_1086339</name>
</gene>
<name>A0AAD7EF42_9AGAR</name>
<keyword evidence="3" id="KW-1185">Reference proteome</keyword>
<feature type="compositionally biased region" description="Polar residues" evidence="1">
    <location>
        <begin position="233"/>
        <end position="243"/>
    </location>
</feature>
<sequence length="348" mass="37993">MSQSLWKRPTFPNRTARVEGKSPLRRRRAYANGIAGPRDTHFDYVRVNQLPYVPQVANPDSESDLTHGPSPPPALAPGLFAAYGSDARRRARVVAPRGGHMSIKASSTSPSTDIDALRQSPASHKLDLHDAIDRARASASQLGCRARVRASEHCLSRLNSPRCCLPLPTRQAYSTPQSTTIQNEDRHGAVLAHDRWSHQSAARSEERVKLRRGFSMGDRSAVRTREGEAKSLRSISGNGSFTSMPPWKEDPEVASKLLKRARLVGSKANGIAGPRDTHFDYVRVDQLPYVPQVANPDSESDLIHGPSPPPTLAPGLFAAYGCDMYRLQMSTIVLAPSAKLALAGERVS</sequence>